<evidence type="ECO:0000256" key="4">
    <source>
        <dbReference type="ARBA" id="ARBA00022989"/>
    </source>
</evidence>
<keyword evidence="2" id="KW-1003">Cell membrane</keyword>
<protein>
    <recommendedName>
        <fullName evidence="8">G-protein coupled receptors family 1 profile domain-containing protein</fullName>
    </recommendedName>
</protein>
<proteinExistence type="predicted"/>
<feature type="transmembrane region" description="Helical" evidence="7">
    <location>
        <begin position="238"/>
        <end position="264"/>
    </location>
</feature>
<feature type="transmembrane region" description="Helical" evidence="7">
    <location>
        <begin position="44"/>
        <end position="65"/>
    </location>
</feature>
<feature type="domain" description="G-protein coupled receptors family 1 profile" evidence="8">
    <location>
        <begin position="28"/>
        <end position="360"/>
    </location>
</feature>
<evidence type="ECO:0000256" key="7">
    <source>
        <dbReference type="SAM" id="Phobius"/>
    </source>
</evidence>
<evidence type="ECO:0000256" key="5">
    <source>
        <dbReference type="ARBA" id="ARBA00023136"/>
    </source>
</evidence>
<gene>
    <name evidence="9" type="ORF">JYZ213_LOCUS25867</name>
</gene>
<dbReference type="EMBL" id="CAJNOG010000337">
    <property type="protein sequence ID" value="CAF1182571.1"/>
    <property type="molecule type" value="Genomic_DNA"/>
</dbReference>
<sequence length="404" mass="45823">MTSPTLTAIQTQLNFYVNPTVAILGGIGNMFVTIIFTRQHQNACSLYLVIAAIFNTFYLGFNRVLQYFPFYYLDGTVRAFFLCKLRAYLPTVLGQVAKTMIVFACIDRYMITSNRATFRGLSTTKRAKYLIAFSVIFWSLVSSHIAVGSTINNGQCGQFGIYATIYSIFTIIVIGSTPPIVMSVCGYLTYRNMRHIRVKRAKYLIAFSVIFWSLVSSHIAVGSTIINGQCGQFGIYATIYSIFTIIVIGSTPPIVMSVCGYLTYRNMRHIRVRIQPAVNNTNEGNVHIRQRDRDLLTIVMYEIFIYVLTASLYPIVLIETIVSNNTISNKTAQHLQVENFLLFLSFLLLSVNSAAACYIYLILSKSFRRDFKQLFMYTYRKLTRQTQVVSHHGPPATVKRNTQV</sequence>
<evidence type="ECO:0000313" key="10">
    <source>
        <dbReference type="Proteomes" id="UP000663845"/>
    </source>
</evidence>
<keyword evidence="4 7" id="KW-1133">Transmembrane helix</keyword>
<feature type="transmembrane region" description="Helical" evidence="7">
    <location>
        <begin position="85"/>
        <end position="106"/>
    </location>
</feature>
<evidence type="ECO:0000259" key="8">
    <source>
        <dbReference type="PROSITE" id="PS50262"/>
    </source>
</evidence>
<accession>A0A814V116</accession>
<keyword evidence="6" id="KW-0675">Receptor</keyword>
<dbReference type="PANTHER" id="PTHR24241:SF76">
    <property type="entry name" value="NEUROPEPTIDE SIFAMIDE RECEPTOR"/>
    <property type="match status" value="1"/>
</dbReference>
<dbReference type="CDD" id="cd00637">
    <property type="entry name" value="7tm_classA_rhodopsin-like"/>
    <property type="match status" value="1"/>
</dbReference>
<feature type="transmembrane region" description="Helical" evidence="7">
    <location>
        <begin position="127"/>
        <end position="147"/>
    </location>
</feature>
<keyword evidence="5 7" id="KW-0472">Membrane</keyword>
<evidence type="ECO:0000256" key="3">
    <source>
        <dbReference type="ARBA" id="ARBA00022692"/>
    </source>
</evidence>
<feature type="transmembrane region" description="Helical" evidence="7">
    <location>
        <begin position="203"/>
        <end position="226"/>
    </location>
</feature>
<evidence type="ECO:0000313" key="9">
    <source>
        <dbReference type="EMBL" id="CAF1182571.1"/>
    </source>
</evidence>
<dbReference type="InterPro" id="IPR017452">
    <property type="entry name" value="GPCR_Rhodpsn_7TM"/>
</dbReference>
<organism evidence="9 10">
    <name type="scientific">Adineta steineri</name>
    <dbReference type="NCBI Taxonomy" id="433720"/>
    <lineage>
        <taxon>Eukaryota</taxon>
        <taxon>Metazoa</taxon>
        <taxon>Spiralia</taxon>
        <taxon>Gnathifera</taxon>
        <taxon>Rotifera</taxon>
        <taxon>Eurotatoria</taxon>
        <taxon>Bdelloidea</taxon>
        <taxon>Adinetida</taxon>
        <taxon>Adinetidae</taxon>
        <taxon>Adineta</taxon>
    </lineage>
</organism>
<feature type="transmembrane region" description="Helical" evidence="7">
    <location>
        <begin position="159"/>
        <end position="182"/>
    </location>
</feature>
<name>A0A814V116_9BILA</name>
<evidence type="ECO:0000256" key="1">
    <source>
        <dbReference type="ARBA" id="ARBA00004651"/>
    </source>
</evidence>
<dbReference type="PROSITE" id="PS50262">
    <property type="entry name" value="G_PROTEIN_RECEP_F1_2"/>
    <property type="match status" value="1"/>
</dbReference>
<comment type="caution">
    <text evidence="9">The sequence shown here is derived from an EMBL/GenBank/DDBJ whole genome shotgun (WGS) entry which is preliminary data.</text>
</comment>
<dbReference type="GO" id="GO:0032870">
    <property type="term" value="P:cellular response to hormone stimulus"/>
    <property type="evidence" value="ECO:0007669"/>
    <property type="project" value="TreeGrafter"/>
</dbReference>
<dbReference type="SUPFAM" id="SSF81321">
    <property type="entry name" value="Family A G protein-coupled receptor-like"/>
    <property type="match status" value="2"/>
</dbReference>
<evidence type="ECO:0000256" key="2">
    <source>
        <dbReference type="ARBA" id="ARBA00022475"/>
    </source>
</evidence>
<reference evidence="9" key="1">
    <citation type="submission" date="2021-02" db="EMBL/GenBank/DDBJ databases">
        <authorList>
            <person name="Nowell W R."/>
        </authorList>
    </citation>
    <scope>NUCLEOTIDE SEQUENCE</scope>
</reference>
<dbReference type="PANTHER" id="PTHR24241">
    <property type="entry name" value="NEUROPEPTIDE RECEPTOR-RELATED G-PROTEIN COUPLED RECEPTOR"/>
    <property type="match status" value="1"/>
</dbReference>
<feature type="transmembrane region" description="Helical" evidence="7">
    <location>
        <begin position="298"/>
        <end position="322"/>
    </location>
</feature>
<dbReference type="Proteomes" id="UP000663845">
    <property type="component" value="Unassembled WGS sequence"/>
</dbReference>
<dbReference type="AlphaFoldDB" id="A0A814V116"/>
<dbReference type="GO" id="GO:0042277">
    <property type="term" value="F:peptide binding"/>
    <property type="evidence" value="ECO:0007669"/>
    <property type="project" value="TreeGrafter"/>
</dbReference>
<comment type="subcellular location">
    <subcellularLocation>
        <location evidence="1">Cell membrane</location>
        <topology evidence="1">Multi-pass membrane protein</topology>
    </subcellularLocation>
</comment>
<dbReference type="GO" id="GO:0004930">
    <property type="term" value="F:G protein-coupled receptor activity"/>
    <property type="evidence" value="ECO:0007669"/>
    <property type="project" value="TreeGrafter"/>
</dbReference>
<dbReference type="Gene3D" id="1.20.1070.10">
    <property type="entry name" value="Rhodopsin 7-helix transmembrane proteins"/>
    <property type="match status" value="2"/>
</dbReference>
<dbReference type="GO" id="GO:0005886">
    <property type="term" value="C:plasma membrane"/>
    <property type="evidence" value="ECO:0007669"/>
    <property type="project" value="UniProtKB-SubCell"/>
</dbReference>
<feature type="transmembrane region" description="Helical" evidence="7">
    <location>
        <begin position="15"/>
        <end position="37"/>
    </location>
</feature>
<evidence type="ECO:0000256" key="6">
    <source>
        <dbReference type="ARBA" id="ARBA00023170"/>
    </source>
</evidence>
<feature type="transmembrane region" description="Helical" evidence="7">
    <location>
        <begin position="342"/>
        <end position="363"/>
    </location>
</feature>
<keyword evidence="3 7" id="KW-0812">Transmembrane</keyword>